<feature type="compositionally biased region" description="Acidic residues" evidence="1">
    <location>
        <begin position="48"/>
        <end position="59"/>
    </location>
</feature>
<dbReference type="GeneID" id="96087475"/>
<dbReference type="RefSeq" id="XP_069305921.1">
    <property type="nucleotide sequence ID" value="XM_069453361.1"/>
</dbReference>
<comment type="caution">
    <text evidence="2">The sequence shown here is derived from an EMBL/GenBank/DDBJ whole genome shotgun (WGS) entry which is preliminary data.</text>
</comment>
<evidence type="ECO:0000313" key="3">
    <source>
        <dbReference type="Proteomes" id="UP001578633"/>
    </source>
</evidence>
<keyword evidence="3" id="KW-1185">Reference proteome</keyword>
<feature type="compositionally biased region" description="Basic residues" evidence="1">
    <location>
        <begin position="1"/>
        <end position="13"/>
    </location>
</feature>
<proteinExistence type="predicted"/>
<feature type="region of interest" description="Disordered" evidence="1">
    <location>
        <begin position="289"/>
        <end position="386"/>
    </location>
</feature>
<evidence type="ECO:0000313" key="2">
    <source>
        <dbReference type="EMBL" id="KAL1795337.1"/>
    </source>
</evidence>
<feature type="compositionally biased region" description="Acidic residues" evidence="1">
    <location>
        <begin position="300"/>
        <end position="342"/>
    </location>
</feature>
<evidence type="ECO:0000256" key="1">
    <source>
        <dbReference type="SAM" id="MobiDB-lite"/>
    </source>
</evidence>
<accession>A0ABR3UFQ6</accession>
<sequence>MSLFFVKHRRRLQRERDERKGLRSKKQKQEQDTKKSETELIVQKNWEANEEEWDTETEAESSGVGTTEEEDVEDLLDKACEVQDKEEQKVLAAAEELERNPWKKFRIGDIRGTWNLYSGEWLRKCVNEGGRDPEESDWSSGVGTIQFGKHLIEETDAPYAGDMGMELRIEEAVSDGSPHHFNKPKYASTTPETLRMYDDGDESDFSIKISFLSNGFLELWMYDVWFAGIHVKDGQAVKREAEKESMEWQDCKYTGHLHPGYGRGMRSYLEACGVYGDIEYYDGGGGFHESHGVPTSDSGEFNESDTSVSEEDDSGSEDGSEEEDESQEEDDSEEESENDNDNDVINPEDISDSEEEEDDDEDEDEDEDDDDDDDEDEDEKNYRANVKYYPRENARHFRYARALHRRLQRGKKICLYDITGTYAMYSTDYLDAYVENTDREEAMDRMDGWNVGTIDIFPGALKLYPEDPNEAVGVECDLMDQPEEGMTMRLNWIPKYADRQPIGAMVMSDTTYDARITFLGKDVIEVVLDGGALEACWAPEEVSYVGVKTGDTHSGYYTRSDYMDQYFDNY</sequence>
<feature type="compositionally biased region" description="Basic and acidic residues" evidence="1">
    <location>
        <begin position="14"/>
        <end position="38"/>
    </location>
</feature>
<organism evidence="2 3">
    <name type="scientific">Alternaria dauci</name>
    <dbReference type="NCBI Taxonomy" id="48095"/>
    <lineage>
        <taxon>Eukaryota</taxon>
        <taxon>Fungi</taxon>
        <taxon>Dikarya</taxon>
        <taxon>Ascomycota</taxon>
        <taxon>Pezizomycotina</taxon>
        <taxon>Dothideomycetes</taxon>
        <taxon>Pleosporomycetidae</taxon>
        <taxon>Pleosporales</taxon>
        <taxon>Pleosporineae</taxon>
        <taxon>Pleosporaceae</taxon>
        <taxon>Alternaria</taxon>
        <taxon>Alternaria sect. Porri</taxon>
    </lineage>
</organism>
<name>A0ABR3UFQ6_9PLEO</name>
<gene>
    <name evidence="2" type="ORF">ACET3X_007153</name>
</gene>
<feature type="compositionally biased region" description="Acidic residues" evidence="1">
    <location>
        <begin position="349"/>
        <end position="379"/>
    </location>
</feature>
<reference evidence="2 3" key="1">
    <citation type="submission" date="2024-09" db="EMBL/GenBank/DDBJ databases">
        <title>T2T genomes of carrot and Alternaria dauci and their utility for understanding host-pathogen interaction during carrot leaf blight disease.</title>
        <authorList>
            <person name="Liu W."/>
            <person name="Xu S."/>
            <person name="Ou C."/>
            <person name="Liu X."/>
            <person name="Zhuang F."/>
            <person name="Deng X.W."/>
        </authorList>
    </citation>
    <scope>NUCLEOTIDE SEQUENCE [LARGE SCALE GENOMIC DNA]</scope>
    <source>
        <strain evidence="2 3">A2016</strain>
    </source>
</reference>
<feature type="region of interest" description="Disordered" evidence="1">
    <location>
        <begin position="1"/>
        <end position="71"/>
    </location>
</feature>
<dbReference type="Proteomes" id="UP001578633">
    <property type="component" value="Chromosome 6"/>
</dbReference>
<protein>
    <submittedName>
        <fullName evidence="2">Uncharacterized protein</fullName>
    </submittedName>
</protein>
<dbReference type="EMBL" id="JBHGVX010000006">
    <property type="protein sequence ID" value="KAL1795337.1"/>
    <property type="molecule type" value="Genomic_DNA"/>
</dbReference>